<organism evidence="1 2">
    <name type="scientific">Armillaria luteobubalina</name>
    <dbReference type="NCBI Taxonomy" id="153913"/>
    <lineage>
        <taxon>Eukaryota</taxon>
        <taxon>Fungi</taxon>
        <taxon>Dikarya</taxon>
        <taxon>Basidiomycota</taxon>
        <taxon>Agaricomycotina</taxon>
        <taxon>Agaricomycetes</taxon>
        <taxon>Agaricomycetidae</taxon>
        <taxon>Agaricales</taxon>
        <taxon>Marasmiineae</taxon>
        <taxon>Physalacriaceae</taxon>
        <taxon>Armillaria</taxon>
    </lineage>
</organism>
<evidence type="ECO:0000313" key="2">
    <source>
        <dbReference type="Proteomes" id="UP001175228"/>
    </source>
</evidence>
<dbReference type="AlphaFoldDB" id="A0AA39PKN8"/>
<keyword evidence="2" id="KW-1185">Reference proteome</keyword>
<dbReference type="Proteomes" id="UP001175228">
    <property type="component" value="Unassembled WGS sequence"/>
</dbReference>
<proteinExistence type="predicted"/>
<protein>
    <submittedName>
        <fullName evidence="1">Uncharacterized protein</fullName>
    </submittedName>
</protein>
<sequence>MVSSNYELTGLPYGLITNTRFGRALVPEKMRVDMAEMAICMLDKQRGFCVCCTPLEKAMVIMNASSMVDDEGVRVAWVRLPRANIIVGHVEKRETFDGLQETNLIWIKIQGTRVTSSSRTRLAVIGIGPLSSPVNECELPWTNHGRSLDFF</sequence>
<accession>A0AA39PKN8</accession>
<dbReference type="EMBL" id="JAUEPU010000050">
    <property type="protein sequence ID" value="KAK0485481.1"/>
    <property type="molecule type" value="Genomic_DNA"/>
</dbReference>
<comment type="caution">
    <text evidence="1">The sequence shown here is derived from an EMBL/GenBank/DDBJ whole genome shotgun (WGS) entry which is preliminary data.</text>
</comment>
<reference evidence="1" key="1">
    <citation type="submission" date="2023-06" db="EMBL/GenBank/DDBJ databases">
        <authorList>
            <consortium name="Lawrence Berkeley National Laboratory"/>
            <person name="Ahrendt S."/>
            <person name="Sahu N."/>
            <person name="Indic B."/>
            <person name="Wong-Bajracharya J."/>
            <person name="Merenyi Z."/>
            <person name="Ke H.-M."/>
            <person name="Monk M."/>
            <person name="Kocsube S."/>
            <person name="Drula E."/>
            <person name="Lipzen A."/>
            <person name="Balint B."/>
            <person name="Henrissat B."/>
            <person name="Andreopoulos B."/>
            <person name="Martin F.M."/>
            <person name="Harder C.B."/>
            <person name="Rigling D."/>
            <person name="Ford K.L."/>
            <person name="Foster G.D."/>
            <person name="Pangilinan J."/>
            <person name="Papanicolaou A."/>
            <person name="Barry K."/>
            <person name="LaButti K."/>
            <person name="Viragh M."/>
            <person name="Koriabine M."/>
            <person name="Yan M."/>
            <person name="Riley R."/>
            <person name="Champramary S."/>
            <person name="Plett K.L."/>
            <person name="Tsai I.J."/>
            <person name="Slot J."/>
            <person name="Sipos G."/>
            <person name="Plett J."/>
            <person name="Nagy L.G."/>
            <person name="Grigoriev I.V."/>
        </authorList>
    </citation>
    <scope>NUCLEOTIDE SEQUENCE</scope>
    <source>
        <strain evidence="1">HWK02</strain>
    </source>
</reference>
<name>A0AA39PKN8_9AGAR</name>
<evidence type="ECO:0000313" key="1">
    <source>
        <dbReference type="EMBL" id="KAK0485481.1"/>
    </source>
</evidence>
<gene>
    <name evidence="1" type="ORF">EDD18DRAFT_1111432</name>
</gene>